<comment type="caution">
    <text evidence="2">The sequence shown here is derived from an EMBL/GenBank/DDBJ whole genome shotgun (WGS) entry which is preliminary data.</text>
</comment>
<sequence>QCPRCWSTHKNNKSLIAHQQIDPPCNKQQNLSLVEGISPELKEKLLSRKKMHADMTDEEKWRHIYMILFPDDDKDSIPGPYYEESDGSELENYGRFLRREMPPMVRRELESLPDHEFRSRASLLPRLVEIISRLQSTLLDAYQQGTQFTEGRPSGSGTGTTPSASASLTTPTPPPAPELFVNADDFANCLDFGDFVGDFDMDPEELQKLLDGNAT</sequence>
<evidence type="ECO:0000313" key="3">
    <source>
        <dbReference type="Proteomes" id="UP001303222"/>
    </source>
</evidence>
<evidence type="ECO:0000256" key="1">
    <source>
        <dbReference type="SAM" id="MobiDB-lite"/>
    </source>
</evidence>
<protein>
    <submittedName>
        <fullName evidence="2">Uncharacterized protein</fullName>
    </submittedName>
</protein>
<feature type="non-terminal residue" evidence="2">
    <location>
        <position position="1"/>
    </location>
</feature>
<dbReference type="EMBL" id="MU859375">
    <property type="protein sequence ID" value="KAK3947307.1"/>
    <property type="molecule type" value="Genomic_DNA"/>
</dbReference>
<gene>
    <name evidence="2" type="ORF">QBC32DRAFT_224473</name>
</gene>
<name>A0AAN6NP91_9PEZI</name>
<reference evidence="2" key="1">
    <citation type="journal article" date="2023" name="Mol. Phylogenet. Evol.">
        <title>Genome-scale phylogeny and comparative genomics of the fungal order Sordariales.</title>
        <authorList>
            <person name="Hensen N."/>
            <person name="Bonometti L."/>
            <person name="Westerberg I."/>
            <person name="Brannstrom I.O."/>
            <person name="Guillou S."/>
            <person name="Cros-Aarteil S."/>
            <person name="Calhoun S."/>
            <person name="Haridas S."/>
            <person name="Kuo A."/>
            <person name="Mondo S."/>
            <person name="Pangilinan J."/>
            <person name="Riley R."/>
            <person name="LaButti K."/>
            <person name="Andreopoulos B."/>
            <person name="Lipzen A."/>
            <person name="Chen C."/>
            <person name="Yan M."/>
            <person name="Daum C."/>
            <person name="Ng V."/>
            <person name="Clum A."/>
            <person name="Steindorff A."/>
            <person name="Ohm R.A."/>
            <person name="Martin F."/>
            <person name="Silar P."/>
            <person name="Natvig D.O."/>
            <person name="Lalanne C."/>
            <person name="Gautier V."/>
            <person name="Ament-Velasquez S.L."/>
            <person name="Kruys A."/>
            <person name="Hutchinson M.I."/>
            <person name="Powell A.J."/>
            <person name="Barry K."/>
            <person name="Miller A.N."/>
            <person name="Grigoriev I.V."/>
            <person name="Debuchy R."/>
            <person name="Gladieux P."/>
            <person name="Hiltunen Thoren M."/>
            <person name="Johannesson H."/>
        </authorList>
    </citation>
    <scope>NUCLEOTIDE SEQUENCE</scope>
    <source>
        <strain evidence="2">CBS 626.80</strain>
    </source>
</reference>
<dbReference type="PANTHER" id="PTHR38166">
    <property type="entry name" value="C2H2-TYPE DOMAIN-CONTAINING PROTEIN-RELATED"/>
    <property type="match status" value="1"/>
</dbReference>
<evidence type="ECO:0000313" key="2">
    <source>
        <dbReference type="EMBL" id="KAK3947307.1"/>
    </source>
</evidence>
<reference evidence="2" key="2">
    <citation type="submission" date="2023-06" db="EMBL/GenBank/DDBJ databases">
        <authorList>
            <consortium name="Lawrence Berkeley National Laboratory"/>
            <person name="Mondo S.J."/>
            <person name="Hensen N."/>
            <person name="Bonometti L."/>
            <person name="Westerberg I."/>
            <person name="Brannstrom I.O."/>
            <person name="Guillou S."/>
            <person name="Cros-Aarteil S."/>
            <person name="Calhoun S."/>
            <person name="Haridas S."/>
            <person name="Kuo A."/>
            <person name="Pangilinan J."/>
            <person name="Riley R."/>
            <person name="Labutti K."/>
            <person name="Andreopoulos B."/>
            <person name="Lipzen A."/>
            <person name="Chen C."/>
            <person name="Yanf M."/>
            <person name="Daum C."/>
            <person name="Ng V."/>
            <person name="Clum A."/>
            <person name="Steindorff A."/>
            <person name="Ohm R."/>
            <person name="Martin F."/>
            <person name="Silar P."/>
            <person name="Natvig D."/>
            <person name="Lalanne C."/>
            <person name="Gautier V."/>
            <person name="Ament-Velasquez S.L."/>
            <person name="Kruys A."/>
            <person name="Hutchinson M.I."/>
            <person name="Powell A.J."/>
            <person name="Barry K."/>
            <person name="Miller A.N."/>
            <person name="Grigoriev I.V."/>
            <person name="Debuchy R."/>
            <person name="Gladieux P."/>
            <person name="Thoren M.H."/>
            <person name="Johannesson H."/>
        </authorList>
    </citation>
    <scope>NUCLEOTIDE SEQUENCE</scope>
    <source>
        <strain evidence="2">CBS 626.80</strain>
    </source>
</reference>
<organism evidence="2 3">
    <name type="scientific">Pseudoneurospora amorphoporcata</name>
    <dbReference type="NCBI Taxonomy" id="241081"/>
    <lineage>
        <taxon>Eukaryota</taxon>
        <taxon>Fungi</taxon>
        <taxon>Dikarya</taxon>
        <taxon>Ascomycota</taxon>
        <taxon>Pezizomycotina</taxon>
        <taxon>Sordariomycetes</taxon>
        <taxon>Sordariomycetidae</taxon>
        <taxon>Sordariales</taxon>
        <taxon>Sordariaceae</taxon>
        <taxon>Pseudoneurospora</taxon>
    </lineage>
</organism>
<dbReference type="Proteomes" id="UP001303222">
    <property type="component" value="Unassembled WGS sequence"/>
</dbReference>
<feature type="region of interest" description="Disordered" evidence="1">
    <location>
        <begin position="147"/>
        <end position="178"/>
    </location>
</feature>
<keyword evidence="3" id="KW-1185">Reference proteome</keyword>
<proteinExistence type="predicted"/>
<accession>A0AAN6NP91</accession>
<dbReference type="PANTHER" id="PTHR38166:SF1">
    <property type="entry name" value="C2H2-TYPE DOMAIN-CONTAINING PROTEIN"/>
    <property type="match status" value="1"/>
</dbReference>
<dbReference type="AlphaFoldDB" id="A0AAN6NP91"/>
<feature type="compositionally biased region" description="Low complexity" evidence="1">
    <location>
        <begin position="153"/>
        <end position="170"/>
    </location>
</feature>